<feature type="domain" description="HNH nuclease" evidence="1">
    <location>
        <begin position="158"/>
        <end position="214"/>
    </location>
</feature>
<dbReference type="GO" id="GO:0004519">
    <property type="term" value="F:endonuclease activity"/>
    <property type="evidence" value="ECO:0007669"/>
    <property type="project" value="UniProtKB-KW"/>
</dbReference>
<dbReference type="RefSeq" id="WP_093552075.1">
    <property type="nucleotide sequence ID" value="NZ_JAVSGH010000065.1"/>
</dbReference>
<dbReference type="Pfam" id="PF18780">
    <property type="entry name" value="HNH_repeat"/>
    <property type="match status" value="1"/>
</dbReference>
<dbReference type="InterPro" id="IPR002711">
    <property type="entry name" value="HNH"/>
</dbReference>
<dbReference type="InterPro" id="IPR041025">
    <property type="entry name" value="HNH_repeat"/>
</dbReference>
<proteinExistence type="predicted"/>
<dbReference type="InterPro" id="IPR003615">
    <property type="entry name" value="HNH_nuc"/>
</dbReference>
<dbReference type="Gene3D" id="1.10.30.50">
    <property type="match status" value="1"/>
</dbReference>
<keyword evidence="2" id="KW-0378">Hydrolase</keyword>
<reference evidence="2" key="1">
    <citation type="submission" date="2024-05" db="EMBL/GenBank/DDBJ databases">
        <title>30 novel species of actinomycetes from the DSMZ collection.</title>
        <authorList>
            <person name="Nouioui I."/>
        </authorList>
    </citation>
    <scope>NUCLEOTIDE SEQUENCE</scope>
    <source>
        <strain evidence="2">DSM 41972</strain>
    </source>
</reference>
<keyword evidence="2" id="KW-0255">Endonuclease</keyword>
<gene>
    <name evidence="2" type="ORF">ROS62_29290</name>
</gene>
<dbReference type="Pfam" id="PF01844">
    <property type="entry name" value="HNH"/>
    <property type="match status" value="1"/>
</dbReference>
<dbReference type="SMART" id="SM00507">
    <property type="entry name" value="HNHc"/>
    <property type="match status" value="1"/>
</dbReference>
<evidence type="ECO:0000313" key="3">
    <source>
        <dbReference type="Proteomes" id="UP001181313"/>
    </source>
</evidence>
<organism evidence="2 3">
    <name type="scientific">Streptomyces althioticus subsp. attaecolombicae</name>
    <dbReference type="NCBI Taxonomy" id="3075534"/>
    <lineage>
        <taxon>Bacteria</taxon>
        <taxon>Bacillati</taxon>
        <taxon>Actinomycetota</taxon>
        <taxon>Actinomycetes</taxon>
        <taxon>Kitasatosporales</taxon>
        <taxon>Streptomycetaceae</taxon>
        <taxon>Streptomyces</taxon>
        <taxon>Streptomyces althioticus group</taxon>
    </lineage>
</organism>
<protein>
    <submittedName>
        <fullName evidence="2">HNH endonuclease</fullName>
    </submittedName>
</protein>
<sequence length="219" mass="24199">MESPNPSTFQVRLSARYASDADLIEDLARVAATLGKTDLTHKEYEAHGNYNPSTIRRRFGSWTEALRQAGLRSGRPDLGHSDADWMANILDVWTAKGHQPSYGDMRGSCFSPEGYAKRFGSWGSALLCFQQWVQAEGETGLPTEPRTQGRTSKAPGLRLRWKLLQRAGFKCESCGRSPATEPGVILHIDHILPYSKGGETIEENLQVLCEACNLGKSDT</sequence>
<evidence type="ECO:0000259" key="1">
    <source>
        <dbReference type="SMART" id="SM00507"/>
    </source>
</evidence>
<dbReference type="EMBL" id="JAVSGH010000065">
    <property type="protein sequence ID" value="MDT3728744.1"/>
    <property type="molecule type" value="Genomic_DNA"/>
</dbReference>
<name>A0ABU3I703_9ACTN</name>
<comment type="caution">
    <text evidence="2">The sequence shown here is derived from an EMBL/GenBank/DDBJ whole genome shotgun (WGS) entry which is preliminary data.</text>
</comment>
<dbReference type="Proteomes" id="UP001181313">
    <property type="component" value="Unassembled WGS sequence"/>
</dbReference>
<keyword evidence="2" id="KW-0540">Nuclease</keyword>
<dbReference type="CDD" id="cd00085">
    <property type="entry name" value="HNHc"/>
    <property type="match status" value="1"/>
</dbReference>
<evidence type="ECO:0000313" key="2">
    <source>
        <dbReference type="EMBL" id="MDT3728744.1"/>
    </source>
</evidence>
<accession>A0ABU3I703</accession>
<keyword evidence="3" id="KW-1185">Reference proteome</keyword>